<accession>A0A392ME58</accession>
<keyword evidence="2" id="KW-1185">Reference proteome</keyword>
<organism evidence="1 2">
    <name type="scientific">Trifolium medium</name>
    <dbReference type="NCBI Taxonomy" id="97028"/>
    <lineage>
        <taxon>Eukaryota</taxon>
        <taxon>Viridiplantae</taxon>
        <taxon>Streptophyta</taxon>
        <taxon>Embryophyta</taxon>
        <taxon>Tracheophyta</taxon>
        <taxon>Spermatophyta</taxon>
        <taxon>Magnoliopsida</taxon>
        <taxon>eudicotyledons</taxon>
        <taxon>Gunneridae</taxon>
        <taxon>Pentapetalae</taxon>
        <taxon>rosids</taxon>
        <taxon>fabids</taxon>
        <taxon>Fabales</taxon>
        <taxon>Fabaceae</taxon>
        <taxon>Papilionoideae</taxon>
        <taxon>50 kb inversion clade</taxon>
        <taxon>NPAAA clade</taxon>
        <taxon>Hologalegina</taxon>
        <taxon>IRL clade</taxon>
        <taxon>Trifolieae</taxon>
        <taxon>Trifolium</taxon>
    </lineage>
</organism>
<dbReference type="AlphaFoldDB" id="A0A392ME58"/>
<evidence type="ECO:0000313" key="1">
    <source>
        <dbReference type="EMBL" id="MCH85770.1"/>
    </source>
</evidence>
<reference evidence="1 2" key="1">
    <citation type="journal article" date="2018" name="Front. Plant Sci.">
        <title>Red Clover (Trifolium pratense) and Zigzag Clover (T. medium) - A Picture of Genomic Similarities and Differences.</title>
        <authorList>
            <person name="Dluhosova J."/>
            <person name="Istvanek J."/>
            <person name="Nedelnik J."/>
            <person name="Repkova J."/>
        </authorList>
    </citation>
    <scope>NUCLEOTIDE SEQUENCE [LARGE SCALE GENOMIC DNA]</scope>
    <source>
        <strain evidence="2">cv. 10/8</strain>
        <tissue evidence="1">Leaf</tissue>
    </source>
</reference>
<comment type="caution">
    <text evidence="1">The sequence shown here is derived from an EMBL/GenBank/DDBJ whole genome shotgun (WGS) entry which is preliminary data.</text>
</comment>
<proteinExistence type="predicted"/>
<evidence type="ECO:0000313" key="2">
    <source>
        <dbReference type="Proteomes" id="UP000265520"/>
    </source>
</evidence>
<dbReference type="Proteomes" id="UP000265520">
    <property type="component" value="Unassembled WGS sequence"/>
</dbReference>
<gene>
    <name evidence="1" type="ORF">A2U01_0006620</name>
</gene>
<name>A0A392ME58_9FABA</name>
<dbReference type="EMBL" id="LXQA010009104">
    <property type="protein sequence ID" value="MCH85770.1"/>
    <property type="molecule type" value="Genomic_DNA"/>
</dbReference>
<protein>
    <submittedName>
        <fullName evidence="1">Uncharacterized protein</fullName>
    </submittedName>
</protein>
<sequence length="126" mass="15026">MFKDRTEYRYFLTLVNELQTYARDLPAMEWGFLGRLTRIKSRSLLDVAFARDVEEADGRNYRATSALSDEMACTQENMRMRDVKELERARVSLWNEMDEISARARRVERRFRALDVMWEDAHSFSS</sequence>